<dbReference type="InParanoid" id="B7QMN3"/>
<dbReference type="PaxDb" id="6945-B7QMN3"/>
<sequence>MSGGSLVSSQFPNRDRYRSCSGEGKGRIRKIYDSHVVLLDDSCCCLVGEQAKKGVKRGMYNGSRKALTTTKKTNGKKKGIWETGFDFCQSVHTGPWHFCCL</sequence>
<feature type="region of interest" description="Disordered" evidence="1">
    <location>
        <begin position="1"/>
        <end position="23"/>
    </location>
</feature>
<dbReference type="HOGENOM" id="CLU_2294750_0_0_1"/>
<evidence type="ECO:0000256" key="1">
    <source>
        <dbReference type="SAM" id="MobiDB-lite"/>
    </source>
</evidence>
<protein>
    <submittedName>
        <fullName evidence="2 3">Uncharacterized protein</fullName>
    </submittedName>
</protein>
<organism>
    <name type="scientific">Ixodes scapularis</name>
    <name type="common">Black-legged tick</name>
    <name type="synonym">Deer tick</name>
    <dbReference type="NCBI Taxonomy" id="6945"/>
    <lineage>
        <taxon>Eukaryota</taxon>
        <taxon>Metazoa</taxon>
        <taxon>Ecdysozoa</taxon>
        <taxon>Arthropoda</taxon>
        <taxon>Chelicerata</taxon>
        <taxon>Arachnida</taxon>
        <taxon>Acari</taxon>
        <taxon>Parasitiformes</taxon>
        <taxon>Ixodida</taxon>
        <taxon>Ixodoidea</taxon>
        <taxon>Ixodidae</taxon>
        <taxon>Ixodinae</taxon>
        <taxon>Ixodes</taxon>
    </lineage>
</organism>
<feature type="compositionally biased region" description="Basic and acidic residues" evidence="1">
    <location>
        <begin position="13"/>
        <end position="23"/>
    </location>
</feature>
<feature type="compositionally biased region" description="Polar residues" evidence="1">
    <location>
        <begin position="1"/>
        <end position="12"/>
    </location>
</feature>
<dbReference type="Proteomes" id="UP000001555">
    <property type="component" value="Unassembled WGS sequence"/>
</dbReference>
<accession>B7QMN3</accession>
<keyword evidence="4" id="KW-1185">Reference proteome</keyword>
<name>B7QMN3_IXOSC</name>
<dbReference type="AlphaFoldDB" id="B7QMN3"/>
<dbReference type="VEuPathDB" id="VectorBase:ISCW015308"/>
<gene>
    <name evidence="2" type="ORF">IscW_ISCW015308</name>
</gene>
<evidence type="ECO:0000313" key="4">
    <source>
        <dbReference type="Proteomes" id="UP000001555"/>
    </source>
</evidence>
<proteinExistence type="predicted"/>
<dbReference type="EMBL" id="ABJB011049894">
    <property type="status" value="NOT_ANNOTATED_CDS"/>
    <property type="molecule type" value="Genomic_DNA"/>
</dbReference>
<dbReference type="VEuPathDB" id="VectorBase:ISCI015308"/>
<dbReference type="EMBL" id="DS972266">
    <property type="protein sequence ID" value="EEC20105.1"/>
    <property type="molecule type" value="Genomic_DNA"/>
</dbReference>
<reference evidence="3" key="2">
    <citation type="submission" date="2020-05" db="UniProtKB">
        <authorList>
            <consortium name="EnsemblMetazoa"/>
        </authorList>
    </citation>
    <scope>IDENTIFICATION</scope>
    <source>
        <strain evidence="3">wikel</strain>
    </source>
</reference>
<evidence type="ECO:0000313" key="2">
    <source>
        <dbReference type="EMBL" id="EEC20105.1"/>
    </source>
</evidence>
<dbReference type="EnsemblMetazoa" id="ISCW015308-RA">
    <property type="protein sequence ID" value="ISCW015308-PA"/>
    <property type="gene ID" value="ISCW015308"/>
</dbReference>
<evidence type="ECO:0000313" key="3">
    <source>
        <dbReference type="EnsemblMetazoa" id="ISCW015308-PA"/>
    </source>
</evidence>
<reference evidence="2 4" key="1">
    <citation type="submission" date="2008-03" db="EMBL/GenBank/DDBJ databases">
        <title>Annotation of Ixodes scapularis.</title>
        <authorList>
            <consortium name="Ixodes scapularis Genome Project Consortium"/>
            <person name="Caler E."/>
            <person name="Hannick L.I."/>
            <person name="Bidwell S."/>
            <person name="Joardar V."/>
            <person name="Thiagarajan M."/>
            <person name="Amedeo P."/>
            <person name="Galinsky K.J."/>
            <person name="Schobel S."/>
            <person name="Inman J."/>
            <person name="Hostetler J."/>
            <person name="Miller J."/>
            <person name="Hammond M."/>
            <person name="Megy K."/>
            <person name="Lawson D."/>
            <person name="Kodira C."/>
            <person name="Sutton G."/>
            <person name="Meyer J."/>
            <person name="Hill C.A."/>
            <person name="Birren B."/>
            <person name="Nene V."/>
            <person name="Collins F."/>
            <person name="Alarcon-Chaidez F."/>
            <person name="Wikel S."/>
            <person name="Strausberg R."/>
        </authorList>
    </citation>
    <scope>NUCLEOTIDE SEQUENCE [LARGE SCALE GENOMIC DNA]</scope>
    <source>
        <strain evidence="4">Wikel</strain>
        <strain evidence="2">Wikel colony</strain>
    </source>
</reference>